<dbReference type="OrthoDB" id="9801207at2"/>
<proteinExistence type="inferred from homology"/>
<dbReference type="PANTHER" id="PTHR11109:SF7">
    <property type="entry name" value="GTP CYCLOHYDROLASE 1"/>
    <property type="match status" value="1"/>
</dbReference>
<dbReference type="RefSeq" id="WP_023052931.1">
    <property type="nucleotide sequence ID" value="NZ_AWXA01000008.1"/>
</dbReference>
<keyword evidence="3 5" id="KW-0554">One-carbon metabolism</keyword>
<dbReference type="GO" id="GO:0005737">
    <property type="term" value="C:cytoplasm"/>
    <property type="evidence" value="ECO:0007669"/>
    <property type="project" value="TreeGrafter"/>
</dbReference>
<dbReference type="SUPFAM" id="SSF55620">
    <property type="entry name" value="Tetrahydrobiopterin biosynthesis enzymes-like"/>
    <property type="match status" value="1"/>
</dbReference>
<dbReference type="InterPro" id="IPR018234">
    <property type="entry name" value="GTP_CycHdrlase_I_CS"/>
</dbReference>
<keyword evidence="5" id="KW-0479">Metal-binding</keyword>
<dbReference type="Gene3D" id="1.10.286.10">
    <property type="match status" value="1"/>
</dbReference>
<name>U7UQT1_9FIRM</name>
<comment type="pathway">
    <text evidence="2 5">Cofactor biosynthesis; 7,8-dihydroneopterin triphosphate biosynthesis; 7,8-dihydroneopterin triphosphate from GTP: step 1/1.</text>
</comment>
<evidence type="ECO:0000256" key="5">
    <source>
        <dbReference type="HAMAP-Rule" id="MF_00223"/>
    </source>
</evidence>
<feature type="domain" description="GTP cyclohydrolase I" evidence="6">
    <location>
        <begin position="10"/>
        <end position="179"/>
    </location>
</feature>
<protein>
    <recommendedName>
        <fullName evidence="5">GTP cyclohydrolase 1</fullName>
        <ecNumber evidence="5">3.5.4.16</ecNumber>
    </recommendedName>
    <alternativeName>
        <fullName evidence="5">GTP cyclohydrolase I</fullName>
        <shortName evidence="5">GTP-CH-I</shortName>
    </alternativeName>
</protein>
<feature type="binding site" evidence="5">
    <location>
        <position position="79"/>
    </location>
    <ligand>
        <name>Zn(2+)</name>
        <dbReference type="ChEBI" id="CHEBI:29105"/>
    </ligand>
</feature>
<evidence type="ECO:0000256" key="4">
    <source>
        <dbReference type="ARBA" id="ARBA00022801"/>
    </source>
</evidence>
<dbReference type="PROSITE" id="PS00859">
    <property type="entry name" value="GTP_CYCLOHYDROL_1_1"/>
    <property type="match status" value="1"/>
</dbReference>
<evidence type="ECO:0000313" key="7">
    <source>
        <dbReference type="EMBL" id="ERT61641.1"/>
    </source>
</evidence>
<dbReference type="HAMAP" id="MF_00223">
    <property type="entry name" value="FolE"/>
    <property type="match status" value="1"/>
</dbReference>
<dbReference type="GO" id="GO:0005525">
    <property type="term" value="F:GTP binding"/>
    <property type="evidence" value="ECO:0007669"/>
    <property type="project" value="UniProtKB-KW"/>
</dbReference>
<keyword evidence="8" id="KW-1185">Reference proteome</keyword>
<keyword evidence="4 5" id="KW-0378">Hydrolase</keyword>
<dbReference type="Gene3D" id="3.30.1130.10">
    <property type="match status" value="1"/>
</dbReference>
<dbReference type="InterPro" id="IPR001474">
    <property type="entry name" value="GTP_CycHdrlase_I"/>
</dbReference>
<dbReference type="UniPathway" id="UPA00848">
    <property type="reaction ID" value="UER00151"/>
</dbReference>
<dbReference type="InterPro" id="IPR043133">
    <property type="entry name" value="GTP-CH-I_C/QueF"/>
</dbReference>
<dbReference type="GO" id="GO:0006729">
    <property type="term" value="P:tetrahydrobiopterin biosynthetic process"/>
    <property type="evidence" value="ECO:0007669"/>
    <property type="project" value="TreeGrafter"/>
</dbReference>
<dbReference type="Pfam" id="PF01227">
    <property type="entry name" value="GTP_cyclohydroI"/>
    <property type="match status" value="1"/>
</dbReference>
<sequence>MARNEEAIAAAGRFLRALGLDLAVLQMEKTPERVAEAYSHFFSGLTEDPAAVWGDLIRTESKGLIAVRNIRFHSICEHHILPFFGTVQIAYFPRNGKIAGFGHFADAVDILARRPQLQERLTEEICRAVSTGVDTAGTLVIVKAKHLCLTMRNRAAADTEIVTTAADGMLCEGTKLYDQAWSLLKEEE</sequence>
<evidence type="ECO:0000259" key="6">
    <source>
        <dbReference type="Pfam" id="PF01227"/>
    </source>
</evidence>
<gene>
    <name evidence="5" type="primary">folE</name>
    <name evidence="7" type="ORF">HMPREF1250_2257</name>
</gene>
<evidence type="ECO:0000313" key="8">
    <source>
        <dbReference type="Proteomes" id="UP000017090"/>
    </source>
</evidence>
<dbReference type="GO" id="GO:0046654">
    <property type="term" value="P:tetrahydrofolate biosynthetic process"/>
    <property type="evidence" value="ECO:0007669"/>
    <property type="project" value="UniProtKB-UniRule"/>
</dbReference>
<comment type="catalytic activity">
    <reaction evidence="1 5">
        <text>GTP + H2O = 7,8-dihydroneopterin 3'-triphosphate + formate + H(+)</text>
        <dbReference type="Rhea" id="RHEA:17473"/>
        <dbReference type="ChEBI" id="CHEBI:15377"/>
        <dbReference type="ChEBI" id="CHEBI:15378"/>
        <dbReference type="ChEBI" id="CHEBI:15740"/>
        <dbReference type="ChEBI" id="CHEBI:37565"/>
        <dbReference type="ChEBI" id="CHEBI:58462"/>
        <dbReference type="EC" id="3.5.4.16"/>
    </reaction>
</comment>
<feature type="binding site" evidence="5">
    <location>
        <position position="148"/>
    </location>
    <ligand>
        <name>Zn(2+)</name>
        <dbReference type="ChEBI" id="CHEBI:29105"/>
    </ligand>
</feature>
<dbReference type="NCBIfam" id="NF006826">
    <property type="entry name" value="PRK09347.1-3"/>
    <property type="match status" value="1"/>
</dbReference>
<dbReference type="EMBL" id="AWXA01000008">
    <property type="protein sequence ID" value="ERT61641.1"/>
    <property type="molecule type" value="Genomic_DNA"/>
</dbReference>
<dbReference type="InterPro" id="IPR020602">
    <property type="entry name" value="GTP_CycHdrlase_I_dom"/>
</dbReference>
<dbReference type="InterPro" id="IPR043134">
    <property type="entry name" value="GTP-CH-I_N"/>
</dbReference>
<organism evidence="7 8">
    <name type="scientific">Megasphaera vaginalis</name>
    <name type="common">ex Srinivasan et al. 2021</name>
    <dbReference type="NCBI Taxonomy" id="1111454"/>
    <lineage>
        <taxon>Bacteria</taxon>
        <taxon>Bacillati</taxon>
        <taxon>Bacillota</taxon>
        <taxon>Negativicutes</taxon>
        <taxon>Veillonellales</taxon>
        <taxon>Veillonellaceae</taxon>
        <taxon>Megasphaera</taxon>
    </lineage>
</organism>
<dbReference type="STRING" id="1111454.HMPREF1250_2257"/>
<dbReference type="GO" id="GO:0003934">
    <property type="term" value="F:GTP cyclohydrolase I activity"/>
    <property type="evidence" value="ECO:0007669"/>
    <property type="project" value="UniProtKB-UniRule"/>
</dbReference>
<comment type="subunit">
    <text evidence="5">Homopolymer.</text>
</comment>
<reference evidence="7 8" key="1">
    <citation type="submission" date="2013-09" db="EMBL/GenBank/DDBJ databases">
        <authorList>
            <person name="Durkin A.S."/>
            <person name="Haft D.R."/>
            <person name="McCorrison J."/>
            <person name="Torralba M."/>
            <person name="Gillis M."/>
            <person name="Haft D.H."/>
            <person name="Methe B."/>
            <person name="Sutton G."/>
            <person name="Nelson K.E."/>
        </authorList>
    </citation>
    <scope>NUCLEOTIDE SEQUENCE [LARGE SCALE GENOMIC DNA]</scope>
    <source>
        <strain evidence="7 8">BV3C16-1</strain>
    </source>
</reference>
<feature type="binding site" evidence="5">
    <location>
        <position position="76"/>
    </location>
    <ligand>
        <name>Zn(2+)</name>
        <dbReference type="ChEBI" id="CHEBI:29105"/>
    </ligand>
</feature>
<evidence type="ECO:0000256" key="1">
    <source>
        <dbReference type="ARBA" id="ARBA00001052"/>
    </source>
</evidence>
<keyword evidence="5" id="KW-0547">Nucleotide-binding</keyword>
<dbReference type="GO" id="GO:0008270">
    <property type="term" value="F:zinc ion binding"/>
    <property type="evidence" value="ECO:0007669"/>
    <property type="project" value="UniProtKB-UniRule"/>
</dbReference>
<keyword evidence="5" id="KW-0862">Zinc</keyword>
<dbReference type="GO" id="GO:0006730">
    <property type="term" value="P:one-carbon metabolic process"/>
    <property type="evidence" value="ECO:0007669"/>
    <property type="project" value="UniProtKB-UniRule"/>
</dbReference>
<accession>U7UQT1</accession>
<dbReference type="AlphaFoldDB" id="U7UQT1"/>
<dbReference type="eggNOG" id="COG0302">
    <property type="taxonomic scope" value="Bacteria"/>
</dbReference>
<comment type="caution">
    <text evidence="7">The sequence shown here is derived from an EMBL/GenBank/DDBJ whole genome shotgun (WGS) entry which is preliminary data.</text>
</comment>
<keyword evidence="5" id="KW-0342">GTP-binding</keyword>
<dbReference type="EC" id="3.5.4.16" evidence="5"/>
<evidence type="ECO:0000256" key="2">
    <source>
        <dbReference type="ARBA" id="ARBA00005080"/>
    </source>
</evidence>
<dbReference type="PATRIC" id="fig|1111454.3.peg.594"/>
<dbReference type="PROSITE" id="PS00860">
    <property type="entry name" value="GTP_CYCLOHYDROL_1_2"/>
    <property type="match status" value="1"/>
</dbReference>
<dbReference type="PANTHER" id="PTHR11109">
    <property type="entry name" value="GTP CYCLOHYDROLASE I"/>
    <property type="match status" value="1"/>
</dbReference>
<comment type="similarity">
    <text evidence="5">Belongs to the GTP cyclohydrolase I family.</text>
</comment>
<evidence type="ECO:0000256" key="3">
    <source>
        <dbReference type="ARBA" id="ARBA00022563"/>
    </source>
</evidence>
<dbReference type="Proteomes" id="UP000017090">
    <property type="component" value="Unassembled WGS sequence"/>
</dbReference>